<feature type="compositionally biased region" description="Low complexity" evidence="1">
    <location>
        <begin position="1340"/>
        <end position="1352"/>
    </location>
</feature>
<feature type="compositionally biased region" description="Low complexity" evidence="1">
    <location>
        <begin position="1418"/>
        <end position="1430"/>
    </location>
</feature>
<feature type="compositionally biased region" description="Polar residues" evidence="1">
    <location>
        <begin position="658"/>
        <end position="668"/>
    </location>
</feature>
<feature type="compositionally biased region" description="Basic and acidic residues" evidence="1">
    <location>
        <begin position="1371"/>
        <end position="1387"/>
    </location>
</feature>
<feature type="compositionally biased region" description="Polar residues" evidence="1">
    <location>
        <begin position="913"/>
        <end position="933"/>
    </location>
</feature>
<feature type="compositionally biased region" description="Low complexity" evidence="1">
    <location>
        <begin position="1021"/>
        <end position="1035"/>
    </location>
</feature>
<evidence type="ECO:0000313" key="3">
    <source>
        <dbReference type="Proteomes" id="UP000294003"/>
    </source>
</evidence>
<comment type="caution">
    <text evidence="2">The sequence shown here is derived from an EMBL/GenBank/DDBJ whole genome shotgun (WGS) entry which is preliminary data.</text>
</comment>
<proteinExistence type="predicted"/>
<feature type="compositionally biased region" description="Basic and acidic residues" evidence="1">
    <location>
        <begin position="89"/>
        <end position="101"/>
    </location>
</feature>
<keyword evidence="3" id="KW-1185">Reference proteome</keyword>
<feature type="compositionally biased region" description="Basic residues" evidence="1">
    <location>
        <begin position="257"/>
        <end position="266"/>
    </location>
</feature>
<name>A0ABY0H6L2_9PEZI</name>
<feature type="compositionally biased region" description="Polar residues" evidence="1">
    <location>
        <begin position="840"/>
        <end position="852"/>
    </location>
</feature>
<feature type="compositionally biased region" description="Basic and acidic residues" evidence="1">
    <location>
        <begin position="241"/>
        <end position="250"/>
    </location>
</feature>
<feature type="compositionally biased region" description="Acidic residues" evidence="1">
    <location>
        <begin position="1149"/>
        <end position="1163"/>
    </location>
</feature>
<dbReference type="EMBL" id="QJNS01000119">
    <property type="protein sequence ID" value="RYO86265.1"/>
    <property type="molecule type" value="Genomic_DNA"/>
</dbReference>
<feature type="compositionally biased region" description="Polar residues" evidence="1">
    <location>
        <begin position="478"/>
        <end position="488"/>
    </location>
</feature>
<feature type="compositionally biased region" description="Low complexity" evidence="1">
    <location>
        <begin position="1473"/>
        <end position="1484"/>
    </location>
</feature>
<protein>
    <recommendedName>
        <fullName evidence="4">Spc7 kinetochore protein domain-containing protein</fullName>
    </recommendedName>
</protein>
<reference evidence="2 3" key="1">
    <citation type="submission" date="2018-06" db="EMBL/GenBank/DDBJ databases">
        <title>Complete Genomes of Monosporascus.</title>
        <authorList>
            <person name="Robinson A.J."/>
            <person name="Natvig D.O."/>
        </authorList>
    </citation>
    <scope>NUCLEOTIDE SEQUENCE [LARGE SCALE GENOMIC DNA]</scope>
    <source>
        <strain evidence="2 3">CBS 609.92</strain>
    </source>
</reference>
<feature type="region of interest" description="Disordered" evidence="1">
    <location>
        <begin position="1"/>
        <end position="421"/>
    </location>
</feature>
<feature type="compositionally biased region" description="Low complexity" evidence="1">
    <location>
        <begin position="524"/>
        <end position="536"/>
    </location>
</feature>
<feature type="compositionally biased region" description="Basic and acidic residues" evidence="1">
    <location>
        <begin position="1589"/>
        <end position="1602"/>
    </location>
</feature>
<feature type="region of interest" description="Disordered" evidence="1">
    <location>
        <begin position="610"/>
        <end position="819"/>
    </location>
</feature>
<organism evidence="2 3">
    <name type="scientific">Monosporascus cannonballus</name>
    <dbReference type="NCBI Taxonomy" id="155416"/>
    <lineage>
        <taxon>Eukaryota</taxon>
        <taxon>Fungi</taxon>
        <taxon>Dikarya</taxon>
        <taxon>Ascomycota</taxon>
        <taxon>Pezizomycotina</taxon>
        <taxon>Sordariomycetes</taxon>
        <taxon>Xylariomycetidae</taxon>
        <taxon>Xylariales</taxon>
        <taxon>Xylariales incertae sedis</taxon>
        <taxon>Monosporascus</taxon>
    </lineage>
</organism>
<gene>
    <name evidence="2" type="ORF">DL762_004819</name>
</gene>
<feature type="compositionally biased region" description="Low complexity" evidence="1">
    <location>
        <begin position="29"/>
        <end position="49"/>
    </location>
</feature>
<feature type="region of interest" description="Disordered" evidence="1">
    <location>
        <begin position="1285"/>
        <end position="1681"/>
    </location>
</feature>
<evidence type="ECO:0000313" key="2">
    <source>
        <dbReference type="EMBL" id="RYO86265.1"/>
    </source>
</evidence>
<feature type="compositionally biased region" description="Basic residues" evidence="1">
    <location>
        <begin position="283"/>
        <end position="292"/>
    </location>
</feature>
<feature type="compositionally biased region" description="Basic and acidic residues" evidence="1">
    <location>
        <begin position="373"/>
        <end position="383"/>
    </location>
</feature>
<feature type="compositionally biased region" description="Polar residues" evidence="1">
    <location>
        <begin position="630"/>
        <end position="639"/>
    </location>
</feature>
<feature type="region of interest" description="Disordered" evidence="1">
    <location>
        <begin position="478"/>
        <end position="564"/>
    </location>
</feature>
<feature type="compositionally biased region" description="Acidic residues" evidence="1">
    <location>
        <begin position="982"/>
        <end position="992"/>
    </location>
</feature>
<feature type="compositionally biased region" description="Low complexity" evidence="1">
    <location>
        <begin position="1305"/>
        <end position="1318"/>
    </location>
</feature>
<feature type="compositionally biased region" description="Basic and acidic residues" evidence="1">
    <location>
        <begin position="306"/>
        <end position="319"/>
    </location>
</feature>
<evidence type="ECO:0008006" key="4">
    <source>
        <dbReference type="Google" id="ProtNLM"/>
    </source>
</evidence>
<feature type="compositionally biased region" description="Basic and acidic residues" evidence="1">
    <location>
        <begin position="1522"/>
        <end position="1534"/>
    </location>
</feature>
<feature type="compositionally biased region" description="Polar residues" evidence="1">
    <location>
        <begin position="1320"/>
        <end position="1330"/>
    </location>
</feature>
<feature type="compositionally biased region" description="Polar residues" evidence="1">
    <location>
        <begin position="1431"/>
        <end position="1440"/>
    </location>
</feature>
<feature type="compositionally biased region" description="Basic and acidic residues" evidence="1">
    <location>
        <begin position="1123"/>
        <end position="1148"/>
    </location>
</feature>
<feature type="compositionally biased region" description="Basic and acidic residues" evidence="1">
    <location>
        <begin position="711"/>
        <end position="725"/>
    </location>
</feature>
<feature type="compositionally biased region" description="Basic and acidic residues" evidence="1">
    <location>
        <begin position="501"/>
        <end position="521"/>
    </location>
</feature>
<evidence type="ECO:0000256" key="1">
    <source>
        <dbReference type="SAM" id="MobiDB-lite"/>
    </source>
</evidence>
<feature type="compositionally biased region" description="Low complexity" evidence="1">
    <location>
        <begin position="1657"/>
        <end position="1669"/>
    </location>
</feature>
<sequence>MAGDAGRFSSPDPLAEDDVDLALPSSPMTTKTRPATATRRARTSTATATLLPYYRSDDPSMPANSTPVKGSGSGASAGGRRRRWSPRKRTFELDVGDERSPQRIYVTVEAGGGEEAAKRGVKRKLFPPSSPSRTAVIHGEEITTTSVPLRGLTDDEGEGAGADENGDDDGATPRKRPRRRKSNGTPMPGRGRKRAAGTPLQKTATNNTQRRGRRKSNPAPALGSGPSVASDAPTGVDVENENGHENEHADAGATPKPRTRARRTPRKPAAPEVPSSQLSSRPTGRKRGRPRKALLPDELPVLTESEADRTAVDADRMEPMYEPPSDAVPPSGADVEEPRDDADGRGEAREEEEDLLMLDSTPRRSNGTPTPESIRRQLEERTTSPDPTSEDAYADGDEGYVPMMEHQSDAESEFEGAGGATYNGQDTLAHASDFSMIAVESLPSFQASFQADLSRINSEGAVPREEFGEETSLIINQTLASLRQSTQTEAERRSPAPLSADDNHEKQDQPERPRQPSEELTRNGSRGPSRSPSQSPRKQKPLPLSRQLFGSKVTKAPHVDDSFSTIPDSILHAATPRRVPMRATSTAVANENPSVYDDSFSEIPEAVLEAATPKPPARTTTVDGDDAPAANSTMEQSIHSVGRSGRSALRSMRLPTPDDTSSSNTGSKRAQDEEESARAEVQEAEGSNALPDITSSPPNQSQVYVTDFDAPENRRDTSGTPDARKSSPHLPPSGAAPLDRVQSLEPPVHGGRPSLSPIVRVARTLQSVISDRSSPDGRESNLGSPLFRRSSASNEPARQSPGVIKSPTPVPPVVHTNNNDEVMAAPTSSFEAFASFTQRWRSGQNQNNQHQPSLGVIGDVEDPFGPGIRADVGDADGSATATDSMRAAPPSDDQTSWAADRSPAARRAGRQPGFSQVESRNSSLLGTRGSRASQAMGEFAAENGDENFHGDEPNSVGEEPGHSEVHDQTAGQDGEDSGISYNEDDDDMDIWDFEASRPTPDQPSRTAQVLPKPRAQHTQLQQEEQQQQQASSSAEEPPPRRSMIPSPWRRNGRRLIYKDEVTSPSQIEIEEASPVSGEIDDDDRREMIPAPAPAPASRRTSAVHQWRGALDLEPDLEPEQEQEQERDTQPRTGVREDTRRQTDVRQDATEEPDMQEAEVDDYDLMDHQSDGGSVVAEDEQAYHDPESEANSMVEQRAENGNDHSPERQSAADEEYSLLLPSDKTDAEPAPQENSIQTTEVEEYSLVAQQGKNKKNQLPVQEKRKSRFFGGFDILSFFSSPAALPKTGDRADEAETPSAPKVAAMTKATTNGATARGAGNITVTTNTTRESQATREREKAAQPAPAKQTPKAALWSNGLFPSIPQKQFFRPGPERRVDLFSSPGKEDGDAGAGASESSDPVVDTYAPSPSPSGSGSGSPGRSLSPSPTRSPAQSAAPSTPERQIYPPIGQKRNSNPPCGGRQSGPSSLYSPQPAAAGNATTSANSVNGFLRVPQPPQLQRLEEEEQEEQGQGHDSSVLTDGTDYERLPPRDKPSQWDRMASPSKSCFRSPLKPTTPGRVVAFTSSALSPLAARRDDADNRGSGSGPLPQPRDKDNVRESEFARVGDTNAANRKAPLARADGGRGSGAALPASINGRQAQQKQLAHATAQAYRNTDSVTAGTTAPPTSTTSNIMSPKAPPTTAIFRPPLSQTTWTKDHWLRLEFLAHLRRRDPVAFDLLLPPELDLGFFERHRLRGKEVAAQGARLLLEPWHLEVVEAFRRELGGDACGWDDASLAKRLFALLVAEDRRTRKRDGGGGDGGGVTA</sequence>
<feature type="compositionally biased region" description="Acidic residues" evidence="1">
    <location>
        <begin position="388"/>
        <end position="398"/>
    </location>
</feature>
<dbReference type="Proteomes" id="UP000294003">
    <property type="component" value="Unassembled WGS sequence"/>
</dbReference>
<feature type="compositionally biased region" description="Basic residues" evidence="1">
    <location>
        <begin position="79"/>
        <end position="88"/>
    </location>
</feature>
<feature type="compositionally biased region" description="Basic and acidic residues" evidence="1">
    <location>
        <begin position="1195"/>
        <end position="1210"/>
    </location>
</feature>
<accession>A0ABY0H6L2</accession>
<feature type="compositionally biased region" description="Polar residues" evidence="1">
    <location>
        <begin position="693"/>
        <end position="704"/>
    </location>
</feature>
<feature type="compositionally biased region" description="Acidic residues" evidence="1">
    <location>
        <begin position="1112"/>
        <end position="1122"/>
    </location>
</feature>
<feature type="compositionally biased region" description="Basic residues" evidence="1">
    <location>
        <begin position="173"/>
        <end position="182"/>
    </location>
</feature>
<feature type="region of interest" description="Disordered" evidence="1">
    <location>
        <begin position="840"/>
        <end position="1238"/>
    </location>
</feature>
<feature type="compositionally biased region" description="Polar residues" evidence="1">
    <location>
        <begin position="200"/>
        <end position="209"/>
    </location>
</feature>